<accession>G0QIX7</accession>
<reference evidence="2 3" key="1">
    <citation type="submission" date="2011-07" db="EMBL/GenBank/DDBJ databases">
        <authorList>
            <person name="Coyne R."/>
            <person name="Brami D."/>
            <person name="Johnson J."/>
            <person name="Hostetler J."/>
            <person name="Hannick L."/>
            <person name="Clark T."/>
            <person name="Cassidy-Hanley D."/>
            <person name="Inman J."/>
        </authorList>
    </citation>
    <scope>NUCLEOTIDE SEQUENCE [LARGE SCALE GENOMIC DNA]</scope>
    <source>
        <strain evidence="2 3">G5</strain>
    </source>
</reference>
<proteinExistence type="predicted"/>
<evidence type="ECO:0000313" key="2">
    <source>
        <dbReference type="EMBL" id="EGR34862.1"/>
    </source>
</evidence>
<gene>
    <name evidence="2" type="ORF">IMG5_000900</name>
</gene>
<feature type="transmembrane region" description="Helical" evidence="1">
    <location>
        <begin position="84"/>
        <end position="106"/>
    </location>
</feature>
<feature type="transmembrane region" description="Helical" evidence="1">
    <location>
        <begin position="321"/>
        <end position="338"/>
    </location>
</feature>
<evidence type="ECO:0000313" key="3">
    <source>
        <dbReference type="Proteomes" id="UP000008983"/>
    </source>
</evidence>
<feature type="transmembrane region" description="Helical" evidence="1">
    <location>
        <begin position="126"/>
        <end position="151"/>
    </location>
</feature>
<keyword evidence="1" id="KW-0812">Transmembrane</keyword>
<dbReference type="OMA" id="HFNTTFH"/>
<organism evidence="2 3">
    <name type="scientific">Ichthyophthirius multifiliis</name>
    <name type="common">White spot disease agent</name>
    <name type="synonym">Ich</name>
    <dbReference type="NCBI Taxonomy" id="5932"/>
    <lineage>
        <taxon>Eukaryota</taxon>
        <taxon>Sar</taxon>
        <taxon>Alveolata</taxon>
        <taxon>Ciliophora</taxon>
        <taxon>Intramacronucleata</taxon>
        <taxon>Oligohymenophorea</taxon>
        <taxon>Hymenostomatida</taxon>
        <taxon>Ophryoglenina</taxon>
        <taxon>Ichthyophthirius</taxon>
    </lineage>
</organism>
<dbReference type="AlphaFoldDB" id="G0QIX7"/>
<dbReference type="InParanoid" id="G0QIX7"/>
<feature type="transmembrane region" description="Helical" evidence="1">
    <location>
        <begin position="163"/>
        <end position="191"/>
    </location>
</feature>
<evidence type="ECO:0000256" key="1">
    <source>
        <dbReference type="SAM" id="Phobius"/>
    </source>
</evidence>
<keyword evidence="3" id="KW-1185">Reference proteome</keyword>
<protein>
    <submittedName>
        <fullName evidence="2">Uncharacterized protein</fullName>
    </submittedName>
</protein>
<feature type="transmembrane region" description="Helical" evidence="1">
    <location>
        <begin position="211"/>
        <end position="228"/>
    </location>
</feature>
<dbReference type="GeneID" id="14911041"/>
<dbReference type="EMBL" id="GL983042">
    <property type="protein sequence ID" value="EGR34862.1"/>
    <property type="molecule type" value="Genomic_DNA"/>
</dbReference>
<feature type="transmembrane region" description="Helical" evidence="1">
    <location>
        <begin position="27"/>
        <end position="46"/>
    </location>
</feature>
<feature type="transmembrane region" description="Helical" evidence="1">
    <location>
        <begin position="52"/>
        <end position="72"/>
    </location>
</feature>
<name>G0QIX7_ICHMU</name>
<dbReference type="RefSeq" id="XP_004040166.1">
    <property type="nucleotide sequence ID" value="XM_004040118.1"/>
</dbReference>
<dbReference type="Proteomes" id="UP000008983">
    <property type="component" value="Unassembled WGS sequence"/>
</dbReference>
<keyword evidence="1" id="KW-0472">Membrane</keyword>
<feature type="transmembrane region" description="Helical" evidence="1">
    <location>
        <begin position="268"/>
        <end position="287"/>
    </location>
</feature>
<keyword evidence="1" id="KW-1133">Transmembrane helix</keyword>
<sequence>MIYVFKFFFIIMSQSYFLPVFRIKLKYFSCLTQFACMLNCFGLLFFYNYYKYLYYIYFLTFLFISVHIILMLNKFVEYQKSQSILSLSSLFFYTICIFCFCEQFSFSIIGDVSLLFIQQGYVDNKLFPWLICGITNGIFFFICEKFIVYFLQILLLSFKKFILLKFILINLINYCLFFYFIILIIAHFLQFKLFLLLKIFLSCLLPLFKHLYYHLNYHFLFIYFYFNYQFKHYFIRNKYYFIPIKYYFIRFKHYFNLFKHYFIRFKNYFIFLCFMHFNLVKDYYYLINYFINQQFNYQITILFSSIKFQYSIINQLKHYQFIKFLFINLNYLSFINLYRFK</sequence>